<dbReference type="PROSITE" id="PS50048">
    <property type="entry name" value="ZN2_CY6_FUNGAL_2"/>
    <property type="match status" value="1"/>
</dbReference>
<evidence type="ECO:0000256" key="1">
    <source>
        <dbReference type="ARBA" id="ARBA00023242"/>
    </source>
</evidence>
<dbReference type="OrthoDB" id="2525765at2759"/>
<dbReference type="Gene3D" id="4.10.240.10">
    <property type="entry name" value="Zn(2)-C6 fungal-type DNA-binding domain"/>
    <property type="match status" value="1"/>
</dbReference>
<dbReference type="GO" id="GO:0008270">
    <property type="term" value="F:zinc ion binding"/>
    <property type="evidence" value="ECO:0007669"/>
    <property type="project" value="InterPro"/>
</dbReference>
<evidence type="ECO:0000313" key="3">
    <source>
        <dbReference type="EMBL" id="KAF5343989.1"/>
    </source>
</evidence>
<dbReference type="InterPro" id="IPR036864">
    <property type="entry name" value="Zn2-C6_fun-type_DNA-bd_sf"/>
</dbReference>
<dbReference type="CDD" id="cd12148">
    <property type="entry name" value="fungal_TF_MHR"/>
    <property type="match status" value="1"/>
</dbReference>
<dbReference type="CDD" id="cd00067">
    <property type="entry name" value="GAL4"/>
    <property type="match status" value="1"/>
</dbReference>
<dbReference type="InterPro" id="IPR050797">
    <property type="entry name" value="Carb_Metab_Trans_Reg"/>
</dbReference>
<gene>
    <name evidence="3" type="ORF">D9758_012921</name>
</gene>
<dbReference type="AlphaFoldDB" id="A0A8H5CMG4"/>
<dbReference type="Proteomes" id="UP000559256">
    <property type="component" value="Unassembled WGS sequence"/>
</dbReference>
<evidence type="ECO:0000313" key="4">
    <source>
        <dbReference type="Proteomes" id="UP000559256"/>
    </source>
</evidence>
<keyword evidence="1" id="KW-0539">Nucleus</keyword>
<dbReference type="EMBL" id="JAACJM010000130">
    <property type="protein sequence ID" value="KAF5343989.1"/>
    <property type="molecule type" value="Genomic_DNA"/>
</dbReference>
<dbReference type="GO" id="GO:0000981">
    <property type="term" value="F:DNA-binding transcription factor activity, RNA polymerase II-specific"/>
    <property type="evidence" value="ECO:0007669"/>
    <property type="project" value="InterPro"/>
</dbReference>
<accession>A0A8H5CMG4</accession>
<dbReference type="PANTHER" id="PTHR31668">
    <property type="entry name" value="GLUCOSE TRANSPORT TRANSCRIPTION REGULATOR RGT1-RELATED-RELATED"/>
    <property type="match status" value="1"/>
</dbReference>
<dbReference type="InterPro" id="IPR001138">
    <property type="entry name" value="Zn2Cys6_DnaBD"/>
</dbReference>
<evidence type="ECO:0000259" key="2">
    <source>
        <dbReference type="PROSITE" id="PS50048"/>
    </source>
</evidence>
<dbReference type="PROSITE" id="PS00463">
    <property type="entry name" value="ZN2_CY6_FUNGAL_1"/>
    <property type="match status" value="1"/>
</dbReference>
<name>A0A8H5CMG4_9AGAR</name>
<comment type="caution">
    <text evidence="3">The sequence shown here is derived from an EMBL/GenBank/DDBJ whole genome shotgun (WGS) entry which is preliminary data.</text>
</comment>
<dbReference type="SUPFAM" id="SSF57701">
    <property type="entry name" value="Zn2/Cys6 DNA-binding domain"/>
    <property type="match status" value="1"/>
</dbReference>
<reference evidence="3 4" key="1">
    <citation type="journal article" date="2020" name="ISME J.">
        <title>Uncovering the hidden diversity of litter-decomposition mechanisms in mushroom-forming fungi.</title>
        <authorList>
            <person name="Floudas D."/>
            <person name="Bentzer J."/>
            <person name="Ahren D."/>
            <person name="Johansson T."/>
            <person name="Persson P."/>
            <person name="Tunlid A."/>
        </authorList>
    </citation>
    <scope>NUCLEOTIDE SEQUENCE [LARGE SCALE GENOMIC DNA]</scope>
    <source>
        <strain evidence="3 4">CBS 291.85</strain>
    </source>
</reference>
<organism evidence="3 4">
    <name type="scientific">Tetrapyrgos nigripes</name>
    <dbReference type="NCBI Taxonomy" id="182062"/>
    <lineage>
        <taxon>Eukaryota</taxon>
        <taxon>Fungi</taxon>
        <taxon>Dikarya</taxon>
        <taxon>Basidiomycota</taxon>
        <taxon>Agaricomycotina</taxon>
        <taxon>Agaricomycetes</taxon>
        <taxon>Agaricomycetidae</taxon>
        <taxon>Agaricales</taxon>
        <taxon>Marasmiineae</taxon>
        <taxon>Marasmiaceae</taxon>
        <taxon>Tetrapyrgos</taxon>
    </lineage>
</organism>
<sequence>MSPESSTGALIKPRLKKPPACDYCRTRRVLCHPQPEGRSCPRCLEKGVKCTTTSVREKRRRQREILAAKKVKVTTSDSDNINEDNIQARDLITAGRDDDRTPQELAVIRGLTLTTSAAEYAPHTTHMLATRAGLNDVYRKPIAFAPVCSRPQLELPKRLMQELFNDFVHTPYRLHPLMHYDRLRARLAERGWQPSSLSPPECVLVHCIFALASTVSTDPLIIGTEPLPEECINILTIIHPVKKIKRDLREIGRWRESVGLRDQLRAEALRQAQNEAIAVQISPESAASCLLLDALLSQYDGPNPYGAAFTWQARRLAESWYQQPQLYNWAFGTIDLSVRWAAFLMVDMLAALHSGRSVDFSAPDEQLICGHEQLSLEKLASLLGQGCNSWQFYGYYLSITFHITRLARELLIAANQPPNPSVPTTDLIACTRGRPYNLQLIKRYAGSLHLLRDVCNALHKHGVLLACQHQSQSYTILSVFRMVSIGWTNVTLHFYKTMKEILEESSVTDLYTATSGPHGIDIIDGLPDGYGNGGLGGVNGPERGTYNHASLAELELAPVFLPVRALACKAAIEHSEMIEDIYSISRLTQTKHVGGDLRRWVEFVIDVTDAGVMSASDGTQTLERLRDGLKIVGFTLTNYTDLVEVIDSHVSALKDNSSSAQDPAHISTLDHNPNYHHMHPSIDYPNLDFISSHIPSAGVPPGAGILPYDPLFSGYTYASRSSEFFKS</sequence>
<protein>
    <recommendedName>
        <fullName evidence="2">Zn(2)-C6 fungal-type domain-containing protein</fullName>
    </recommendedName>
</protein>
<feature type="domain" description="Zn(2)-C6 fungal-type" evidence="2">
    <location>
        <begin position="20"/>
        <end position="52"/>
    </location>
</feature>
<keyword evidence="4" id="KW-1185">Reference proteome</keyword>
<proteinExistence type="predicted"/>